<feature type="transmembrane region" description="Helical" evidence="1">
    <location>
        <begin position="6"/>
        <end position="26"/>
    </location>
</feature>
<keyword evidence="1" id="KW-1133">Transmembrane helix</keyword>
<proteinExistence type="predicted"/>
<protein>
    <recommendedName>
        <fullName evidence="4">Histidine phosphatase superfamily (Branch 1)</fullName>
    </recommendedName>
</protein>
<dbReference type="InterPro" id="IPR029033">
    <property type="entry name" value="His_PPase_superfam"/>
</dbReference>
<keyword evidence="3" id="KW-1185">Reference proteome</keyword>
<evidence type="ECO:0000313" key="3">
    <source>
        <dbReference type="Proteomes" id="UP000198600"/>
    </source>
</evidence>
<accession>A0A1H2N6Y2</accession>
<organism evidence="2 3">
    <name type="scientific">Pseudomonas mucidolens</name>
    <dbReference type="NCBI Taxonomy" id="46679"/>
    <lineage>
        <taxon>Bacteria</taxon>
        <taxon>Pseudomonadati</taxon>
        <taxon>Pseudomonadota</taxon>
        <taxon>Gammaproteobacteria</taxon>
        <taxon>Pseudomonadales</taxon>
        <taxon>Pseudomonadaceae</taxon>
        <taxon>Pseudomonas</taxon>
    </lineage>
</organism>
<evidence type="ECO:0000256" key="1">
    <source>
        <dbReference type="SAM" id="Phobius"/>
    </source>
</evidence>
<dbReference type="Proteomes" id="UP000198600">
    <property type="component" value="Chromosome I"/>
</dbReference>
<dbReference type="RefSeq" id="WP_084378945.1">
    <property type="nucleotide sequence ID" value="NZ_LS483433.1"/>
</dbReference>
<evidence type="ECO:0008006" key="4">
    <source>
        <dbReference type="Google" id="ProtNLM"/>
    </source>
</evidence>
<dbReference type="Gene3D" id="3.40.50.1240">
    <property type="entry name" value="Phosphoglycerate mutase-like"/>
    <property type="match status" value="1"/>
</dbReference>
<dbReference type="CDD" id="cd07040">
    <property type="entry name" value="HP"/>
    <property type="match status" value="1"/>
</dbReference>
<dbReference type="SUPFAM" id="SSF53254">
    <property type="entry name" value="Phosphoglycerate mutase-like"/>
    <property type="match status" value="1"/>
</dbReference>
<gene>
    <name evidence="2" type="ORF">SAMN05216202_3064</name>
</gene>
<sequence>MINTSLSKAILIVGFIGAILFVYEAFTRNAVENLDSNKKLTDSGLSEDWKSGNIILLIRHEERCDRSSNPCLGPDNGITVSGSERAKEAGIRLKTYFKLDNTDIFTSPMTRTVQTSDVMLGKASLLSDREAICGSDIIDKLLKHKTANRNLIVVTHNTCMKDLIRTSGHKHSWSPEYGSLLFAKTTSKNEIQIVGKLNPDDFPKHPPQI</sequence>
<dbReference type="STRING" id="46679.SAMN05216202_3064"/>
<evidence type="ECO:0000313" key="2">
    <source>
        <dbReference type="EMBL" id="SDV00845.1"/>
    </source>
</evidence>
<keyword evidence="1" id="KW-0472">Membrane</keyword>
<dbReference type="AlphaFoldDB" id="A0A1H2N6Y2"/>
<name>A0A1H2N6Y2_9PSED</name>
<reference evidence="3" key="1">
    <citation type="submission" date="2016-10" db="EMBL/GenBank/DDBJ databases">
        <authorList>
            <person name="Varghese N."/>
            <person name="Submissions S."/>
        </authorList>
    </citation>
    <scope>NUCLEOTIDE SEQUENCE [LARGE SCALE GENOMIC DNA]</scope>
    <source>
        <strain evidence="3">LMG 2223</strain>
    </source>
</reference>
<dbReference type="EMBL" id="LT629802">
    <property type="protein sequence ID" value="SDV00845.1"/>
    <property type="molecule type" value="Genomic_DNA"/>
</dbReference>
<keyword evidence="1" id="KW-0812">Transmembrane</keyword>
<dbReference type="OrthoDB" id="6195868at2"/>